<accession>A0A0C1F2E1</accession>
<proteinExistence type="predicted"/>
<evidence type="ECO:0000313" key="1">
    <source>
        <dbReference type="EMBL" id="KIA86093.1"/>
    </source>
</evidence>
<name>A0A0C1F2E1_9FLAO</name>
<dbReference type="RefSeq" id="WP_039354422.1">
    <property type="nucleotide sequence ID" value="NZ_FOLA01000015.1"/>
</dbReference>
<reference evidence="1 2" key="1">
    <citation type="submission" date="2014-10" db="EMBL/GenBank/DDBJ databases">
        <title>Kaistella jeonii genome.</title>
        <authorList>
            <person name="Clayton J.T."/>
            <person name="Newman J.D."/>
        </authorList>
    </citation>
    <scope>NUCLEOTIDE SEQUENCE [LARGE SCALE GENOMIC DNA]</scope>
    <source>
        <strain evidence="1 2">DSM 17048</strain>
    </source>
</reference>
<dbReference type="OrthoDB" id="1365620at2"/>
<gene>
    <name evidence="1" type="ORF">OA86_13805</name>
</gene>
<sequence length="77" mass="9120">MERVSFIEKTIKIINQLPENKVEEISDFAAFILKKYEESLLKDNIAELIEQSKSYDFLREDEVIYSISDVRLKYGNE</sequence>
<organism evidence="1 2">
    <name type="scientific">Kaistella jeonii</name>
    <dbReference type="NCBI Taxonomy" id="266749"/>
    <lineage>
        <taxon>Bacteria</taxon>
        <taxon>Pseudomonadati</taxon>
        <taxon>Bacteroidota</taxon>
        <taxon>Flavobacteriia</taxon>
        <taxon>Flavobacteriales</taxon>
        <taxon>Weeksellaceae</taxon>
        <taxon>Chryseobacterium group</taxon>
        <taxon>Kaistella</taxon>
    </lineage>
</organism>
<dbReference type="STRING" id="266749.SAMN05421876_11545"/>
<evidence type="ECO:0000313" key="2">
    <source>
        <dbReference type="Proteomes" id="UP000031473"/>
    </source>
</evidence>
<keyword evidence="2" id="KW-1185">Reference proteome</keyword>
<dbReference type="EMBL" id="JSYL01000014">
    <property type="protein sequence ID" value="KIA86093.1"/>
    <property type="molecule type" value="Genomic_DNA"/>
</dbReference>
<dbReference type="AlphaFoldDB" id="A0A0C1F2E1"/>
<protein>
    <recommendedName>
        <fullName evidence="3">DUF2281 domain-containing protein</fullName>
    </recommendedName>
</protein>
<dbReference type="Proteomes" id="UP000031473">
    <property type="component" value="Unassembled WGS sequence"/>
</dbReference>
<comment type="caution">
    <text evidence="1">The sequence shown here is derived from an EMBL/GenBank/DDBJ whole genome shotgun (WGS) entry which is preliminary data.</text>
</comment>
<evidence type="ECO:0008006" key="3">
    <source>
        <dbReference type="Google" id="ProtNLM"/>
    </source>
</evidence>